<keyword evidence="3" id="KW-1185">Reference proteome</keyword>
<dbReference type="Proteomes" id="UP001596312">
    <property type="component" value="Unassembled WGS sequence"/>
</dbReference>
<evidence type="ECO:0000313" key="3">
    <source>
        <dbReference type="Proteomes" id="UP001596312"/>
    </source>
</evidence>
<evidence type="ECO:0000256" key="1">
    <source>
        <dbReference type="SAM" id="Phobius"/>
    </source>
</evidence>
<keyword evidence="1" id="KW-0472">Membrane</keyword>
<keyword evidence="1" id="KW-1133">Transmembrane helix</keyword>
<organism evidence="2 3">
    <name type="scientific">Halalkalicoccus tibetensis</name>
    <dbReference type="NCBI Taxonomy" id="175632"/>
    <lineage>
        <taxon>Archaea</taxon>
        <taxon>Methanobacteriati</taxon>
        <taxon>Methanobacteriota</taxon>
        <taxon>Stenosarchaea group</taxon>
        <taxon>Halobacteria</taxon>
        <taxon>Halobacteriales</taxon>
        <taxon>Halococcaceae</taxon>
        <taxon>Halalkalicoccus</taxon>
    </lineage>
</organism>
<dbReference type="RefSeq" id="WP_340604864.1">
    <property type="nucleotide sequence ID" value="NZ_JBBMXV010000004.1"/>
</dbReference>
<name>A0ABD5V9S0_9EURY</name>
<reference evidence="2 3" key="1">
    <citation type="journal article" date="2019" name="Int. J. Syst. Evol. Microbiol.">
        <title>The Global Catalogue of Microorganisms (GCM) 10K type strain sequencing project: providing services to taxonomists for standard genome sequencing and annotation.</title>
        <authorList>
            <consortium name="The Broad Institute Genomics Platform"/>
            <consortium name="The Broad Institute Genome Sequencing Center for Infectious Disease"/>
            <person name="Wu L."/>
            <person name="Ma J."/>
        </authorList>
    </citation>
    <scope>NUCLEOTIDE SEQUENCE [LARGE SCALE GENOMIC DNA]</scope>
    <source>
        <strain evidence="2 3">CGMCC 1.3240</strain>
    </source>
</reference>
<evidence type="ECO:0000313" key="2">
    <source>
        <dbReference type="EMBL" id="MFC6906307.1"/>
    </source>
</evidence>
<accession>A0ABD5V9S0</accession>
<feature type="transmembrane region" description="Helical" evidence="1">
    <location>
        <begin position="29"/>
        <end position="48"/>
    </location>
</feature>
<protein>
    <submittedName>
        <fullName evidence="2">Uncharacterized protein</fullName>
    </submittedName>
</protein>
<comment type="caution">
    <text evidence="2">The sequence shown here is derived from an EMBL/GenBank/DDBJ whole genome shotgun (WGS) entry which is preliminary data.</text>
</comment>
<gene>
    <name evidence="2" type="ORF">ACFQGH_14010</name>
</gene>
<keyword evidence="1" id="KW-0812">Transmembrane</keyword>
<dbReference type="EMBL" id="JBHSXQ010000004">
    <property type="protein sequence ID" value="MFC6906307.1"/>
    <property type="molecule type" value="Genomic_DNA"/>
</dbReference>
<proteinExistence type="predicted"/>
<dbReference type="AlphaFoldDB" id="A0ABD5V9S0"/>
<feature type="transmembrane region" description="Helical" evidence="1">
    <location>
        <begin position="54"/>
        <end position="71"/>
    </location>
</feature>
<sequence length="207" mass="22864">MGWSQGLIIPGMDLDSEDELGDAFKKNPVFIASAATILFLGVILGVLLPGIGGGIVFLLVILGFIVLIFLWDKNIELPDHEKSHSEYPKSYTKSREYEGYNVTISVEEWIGGEHNKNIKRRVSATATDVDNTLVTEVDDTRTIGRVIQTTIDETVNAEELNHSRSDQTHDVVESVYDDIITYEATGSSEDTTELDSALDVVFGEKEP</sequence>